<dbReference type="Proteomes" id="UP000324222">
    <property type="component" value="Unassembled WGS sequence"/>
</dbReference>
<comment type="caution">
    <text evidence="1">The sequence shown here is derived from an EMBL/GenBank/DDBJ whole genome shotgun (WGS) entry which is preliminary data.</text>
</comment>
<reference evidence="1 2" key="1">
    <citation type="submission" date="2019-05" db="EMBL/GenBank/DDBJ databases">
        <title>Another draft genome of Portunus trituberculatus and its Hox gene families provides insights of decapod evolution.</title>
        <authorList>
            <person name="Jeong J.-H."/>
            <person name="Song I."/>
            <person name="Kim S."/>
            <person name="Choi T."/>
            <person name="Kim D."/>
            <person name="Ryu S."/>
            <person name="Kim W."/>
        </authorList>
    </citation>
    <scope>NUCLEOTIDE SEQUENCE [LARGE SCALE GENOMIC DNA]</scope>
    <source>
        <tissue evidence="1">Muscle</tissue>
    </source>
</reference>
<protein>
    <submittedName>
        <fullName evidence="1">Uncharacterized protein</fullName>
    </submittedName>
</protein>
<organism evidence="1 2">
    <name type="scientific">Portunus trituberculatus</name>
    <name type="common">Swimming crab</name>
    <name type="synonym">Neptunus trituberculatus</name>
    <dbReference type="NCBI Taxonomy" id="210409"/>
    <lineage>
        <taxon>Eukaryota</taxon>
        <taxon>Metazoa</taxon>
        <taxon>Ecdysozoa</taxon>
        <taxon>Arthropoda</taxon>
        <taxon>Crustacea</taxon>
        <taxon>Multicrustacea</taxon>
        <taxon>Malacostraca</taxon>
        <taxon>Eumalacostraca</taxon>
        <taxon>Eucarida</taxon>
        <taxon>Decapoda</taxon>
        <taxon>Pleocyemata</taxon>
        <taxon>Brachyura</taxon>
        <taxon>Eubrachyura</taxon>
        <taxon>Portunoidea</taxon>
        <taxon>Portunidae</taxon>
        <taxon>Portuninae</taxon>
        <taxon>Portunus</taxon>
    </lineage>
</organism>
<dbReference type="EMBL" id="VSRR010069669">
    <property type="protein sequence ID" value="MPC85815.1"/>
    <property type="molecule type" value="Genomic_DNA"/>
</dbReference>
<name>A0A5B7ITP9_PORTR</name>
<accession>A0A5B7ITP9</accession>
<evidence type="ECO:0000313" key="1">
    <source>
        <dbReference type="EMBL" id="MPC85815.1"/>
    </source>
</evidence>
<sequence>MRALGFEGSPSARVRNLSMVQVLTPRTSHLLAAVVKGKVLSVEVSLPACLSVFLIMYLAPL</sequence>
<evidence type="ECO:0000313" key="2">
    <source>
        <dbReference type="Proteomes" id="UP000324222"/>
    </source>
</evidence>
<keyword evidence="2" id="KW-1185">Reference proteome</keyword>
<dbReference type="AlphaFoldDB" id="A0A5B7ITP9"/>
<gene>
    <name evidence="1" type="ORF">E2C01_080612</name>
</gene>
<proteinExistence type="predicted"/>